<dbReference type="PATRIC" id="fig|933944.5.peg.4573"/>
<dbReference type="CDD" id="cd06261">
    <property type="entry name" value="TM_PBP2"/>
    <property type="match status" value="1"/>
</dbReference>
<evidence type="ECO:0000256" key="7">
    <source>
        <dbReference type="RuleBase" id="RU363032"/>
    </source>
</evidence>
<protein>
    <submittedName>
        <fullName evidence="9">Sugar ABC transporter permease</fullName>
    </submittedName>
</protein>
<proteinExistence type="inferred from homology"/>
<feature type="transmembrane region" description="Helical" evidence="7">
    <location>
        <begin position="21"/>
        <end position="43"/>
    </location>
</feature>
<feature type="transmembrane region" description="Helical" evidence="7">
    <location>
        <begin position="120"/>
        <end position="142"/>
    </location>
</feature>
<comment type="caution">
    <text evidence="9">The sequence shown here is derived from an EMBL/GenBank/DDBJ whole genome shotgun (WGS) entry which is preliminary data.</text>
</comment>
<evidence type="ECO:0000256" key="5">
    <source>
        <dbReference type="ARBA" id="ARBA00022989"/>
    </source>
</evidence>
<dbReference type="EMBL" id="LJGT01000041">
    <property type="protein sequence ID" value="OEU86303.1"/>
    <property type="molecule type" value="Genomic_DNA"/>
</dbReference>
<dbReference type="Pfam" id="PF00528">
    <property type="entry name" value="BPD_transp_1"/>
    <property type="match status" value="1"/>
</dbReference>
<reference evidence="9 10" key="1">
    <citation type="journal article" date="2016" name="Front. Microbiol.">
        <title>Comparative Genomics Analysis of Streptomyces Species Reveals Their Adaptation to the Marine Environment and Their Diversity at the Genomic Level.</title>
        <authorList>
            <person name="Tian X."/>
            <person name="Zhang Z."/>
            <person name="Yang T."/>
            <person name="Chen M."/>
            <person name="Li J."/>
            <person name="Chen F."/>
            <person name="Yang J."/>
            <person name="Li W."/>
            <person name="Zhang B."/>
            <person name="Zhang Z."/>
            <person name="Wu J."/>
            <person name="Zhang C."/>
            <person name="Long L."/>
            <person name="Xiao J."/>
        </authorList>
    </citation>
    <scope>NUCLEOTIDE SEQUENCE [LARGE SCALE GENOMIC DNA]</scope>
    <source>
        <strain evidence="9 10">SCSIO 10390</strain>
    </source>
</reference>
<sequence length="289" mass="31797">MTRRGGRPGSRPGSRARTWARVWPNATALVLFAGFVFPVYWMFSTAFKPDSDIVTDSPVWFPSRPTLEHFATAVQAENFWTLVRNSVTVTLVAVGLALLIALFAAFALARMRFAGRRSIVLVFMVAQMAPWEVMVIAIYMTVRDADMLNSLVPLTLFYTVMVLPLTILTLRGYVAAVPKELEESAMVDGCGRTQAFRRVIFPLLAPGVMATSLFGFITAWNEFPMVLILNKDAQAQTLPLWLSGFQTAFGDDWGATMAAASLFALPILLLFLYLQRKAVSGLTAGAVKG</sequence>
<feature type="transmembrane region" description="Helical" evidence="7">
    <location>
        <begin position="253"/>
        <end position="274"/>
    </location>
</feature>
<feature type="domain" description="ABC transmembrane type-1" evidence="8">
    <location>
        <begin position="83"/>
        <end position="274"/>
    </location>
</feature>
<dbReference type="GO" id="GO:0055085">
    <property type="term" value="P:transmembrane transport"/>
    <property type="evidence" value="ECO:0007669"/>
    <property type="project" value="InterPro"/>
</dbReference>
<name>A0A1E7JIK8_9ACTN</name>
<organism evidence="9 10">
    <name type="scientific">Streptomyces abyssalis</name>
    <dbReference type="NCBI Taxonomy" id="933944"/>
    <lineage>
        <taxon>Bacteria</taxon>
        <taxon>Bacillati</taxon>
        <taxon>Actinomycetota</taxon>
        <taxon>Actinomycetes</taxon>
        <taxon>Kitasatosporales</taxon>
        <taxon>Streptomycetaceae</taxon>
        <taxon>Streptomyces</taxon>
    </lineage>
</organism>
<evidence type="ECO:0000256" key="6">
    <source>
        <dbReference type="ARBA" id="ARBA00023136"/>
    </source>
</evidence>
<dbReference type="AlphaFoldDB" id="A0A1E7JIK8"/>
<dbReference type="STRING" id="933944.AN215_23955"/>
<dbReference type="PROSITE" id="PS50928">
    <property type="entry name" value="ABC_TM1"/>
    <property type="match status" value="1"/>
</dbReference>
<dbReference type="InterPro" id="IPR050901">
    <property type="entry name" value="BP-dep_ABC_trans_perm"/>
</dbReference>
<dbReference type="RefSeq" id="WP_070011411.1">
    <property type="nucleotide sequence ID" value="NZ_LJGS01000039.1"/>
</dbReference>
<evidence type="ECO:0000256" key="2">
    <source>
        <dbReference type="ARBA" id="ARBA00022448"/>
    </source>
</evidence>
<keyword evidence="4 7" id="KW-0812">Transmembrane</keyword>
<dbReference type="GO" id="GO:0005886">
    <property type="term" value="C:plasma membrane"/>
    <property type="evidence" value="ECO:0007669"/>
    <property type="project" value="UniProtKB-SubCell"/>
</dbReference>
<keyword evidence="5 7" id="KW-1133">Transmembrane helix</keyword>
<dbReference type="OrthoDB" id="9794684at2"/>
<comment type="similarity">
    <text evidence="7">Belongs to the binding-protein-dependent transport system permease family.</text>
</comment>
<keyword evidence="6 7" id="KW-0472">Membrane</keyword>
<dbReference type="SUPFAM" id="SSF161098">
    <property type="entry name" value="MetI-like"/>
    <property type="match status" value="1"/>
</dbReference>
<gene>
    <name evidence="9" type="ORF">AN215_23955</name>
</gene>
<evidence type="ECO:0000313" key="9">
    <source>
        <dbReference type="EMBL" id="OEU86303.1"/>
    </source>
</evidence>
<dbReference type="PANTHER" id="PTHR32243:SF18">
    <property type="entry name" value="INNER MEMBRANE ABC TRANSPORTER PERMEASE PROTEIN YCJP"/>
    <property type="match status" value="1"/>
</dbReference>
<comment type="subcellular location">
    <subcellularLocation>
        <location evidence="1 7">Cell membrane</location>
        <topology evidence="1 7">Multi-pass membrane protein</topology>
    </subcellularLocation>
</comment>
<feature type="transmembrane region" description="Helical" evidence="7">
    <location>
        <begin position="87"/>
        <end position="108"/>
    </location>
</feature>
<dbReference type="Proteomes" id="UP000176087">
    <property type="component" value="Unassembled WGS sequence"/>
</dbReference>
<accession>A0A1E7JIK8</accession>
<evidence type="ECO:0000256" key="1">
    <source>
        <dbReference type="ARBA" id="ARBA00004651"/>
    </source>
</evidence>
<keyword evidence="10" id="KW-1185">Reference proteome</keyword>
<dbReference type="Gene3D" id="1.10.3720.10">
    <property type="entry name" value="MetI-like"/>
    <property type="match status" value="1"/>
</dbReference>
<feature type="transmembrane region" description="Helical" evidence="7">
    <location>
        <begin position="199"/>
        <end position="220"/>
    </location>
</feature>
<evidence type="ECO:0000256" key="3">
    <source>
        <dbReference type="ARBA" id="ARBA00022475"/>
    </source>
</evidence>
<evidence type="ECO:0000256" key="4">
    <source>
        <dbReference type="ARBA" id="ARBA00022692"/>
    </source>
</evidence>
<dbReference type="InterPro" id="IPR000515">
    <property type="entry name" value="MetI-like"/>
</dbReference>
<keyword evidence="2 7" id="KW-0813">Transport</keyword>
<keyword evidence="3" id="KW-1003">Cell membrane</keyword>
<dbReference type="InterPro" id="IPR035906">
    <property type="entry name" value="MetI-like_sf"/>
</dbReference>
<evidence type="ECO:0000313" key="10">
    <source>
        <dbReference type="Proteomes" id="UP000176087"/>
    </source>
</evidence>
<evidence type="ECO:0000259" key="8">
    <source>
        <dbReference type="PROSITE" id="PS50928"/>
    </source>
</evidence>
<dbReference type="PANTHER" id="PTHR32243">
    <property type="entry name" value="MALTOSE TRANSPORT SYSTEM PERMEASE-RELATED"/>
    <property type="match status" value="1"/>
</dbReference>
<feature type="transmembrane region" description="Helical" evidence="7">
    <location>
        <begin position="154"/>
        <end position="178"/>
    </location>
</feature>